<keyword evidence="7" id="KW-0472">Membrane</keyword>
<name>A0A8H7PXA9_9FUNG</name>
<evidence type="ECO:0000256" key="3">
    <source>
        <dbReference type="ARBA" id="ARBA00014723"/>
    </source>
</evidence>
<dbReference type="InterPro" id="IPR000711">
    <property type="entry name" value="ATPase_OSCP/dsu"/>
</dbReference>
<dbReference type="NCBIfam" id="TIGR01145">
    <property type="entry name" value="ATP_synt_delta"/>
    <property type="match status" value="1"/>
</dbReference>
<comment type="caution">
    <text evidence="9">The sequence shown here is derived from an EMBL/GenBank/DDBJ whole genome shotgun (WGS) entry which is preliminary data.</text>
</comment>
<evidence type="ECO:0000256" key="7">
    <source>
        <dbReference type="ARBA" id="ARBA00023136"/>
    </source>
</evidence>
<dbReference type="InterPro" id="IPR020781">
    <property type="entry name" value="ATPase_OSCP/d_CS"/>
</dbReference>
<keyword evidence="4" id="KW-0813">Transport</keyword>
<comment type="similarity">
    <text evidence="2">Belongs to the ATPase delta chain family.</text>
</comment>
<organism evidence="9 10">
    <name type="scientific">Umbelopsis vinacea</name>
    <dbReference type="NCBI Taxonomy" id="44442"/>
    <lineage>
        <taxon>Eukaryota</taxon>
        <taxon>Fungi</taxon>
        <taxon>Fungi incertae sedis</taxon>
        <taxon>Mucoromycota</taxon>
        <taxon>Mucoromycotina</taxon>
        <taxon>Umbelopsidomycetes</taxon>
        <taxon>Umbelopsidales</taxon>
        <taxon>Umbelopsidaceae</taxon>
        <taxon>Umbelopsis</taxon>
    </lineage>
</organism>
<dbReference type="HAMAP" id="MF_01416">
    <property type="entry name" value="ATP_synth_delta_bact"/>
    <property type="match status" value="1"/>
</dbReference>
<dbReference type="Proteomes" id="UP000612746">
    <property type="component" value="Unassembled WGS sequence"/>
</dbReference>
<keyword evidence="8" id="KW-0066">ATP synthesis</keyword>
<evidence type="ECO:0000256" key="2">
    <source>
        <dbReference type="ARBA" id="ARBA00007046"/>
    </source>
</evidence>
<evidence type="ECO:0000313" key="10">
    <source>
        <dbReference type="Proteomes" id="UP000612746"/>
    </source>
</evidence>
<dbReference type="EMBL" id="JAEPRA010000008">
    <property type="protein sequence ID" value="KAG2181528.1"/>
    <property type="molecule type" value="Genomic_DNA"/>
</dbReference>
<dbReference type="PRINTS" id="PR00125">
    <property type="entry name" value="ATPASEDELTA"/>
</dbReference>
<protein>
    <recommendedName>
        <fullName evidence="3">ATP synthase subunit 5, mitochondrial</fullName>
    </recommendedName>
</protein>
<keyword evidence="10" id="KW-1185">Reference proteome</keyword>
<dbReference type="PANTHER" id="PTHR11910">
    <property type="entry name" value="ATP SYNTHASE DELTA CHAIN"/>
    <property type="match status" value="1"/>
</dbReference>
<dbReference type="InterPro" id="IPR026015">
    <property type="entry name" value="ATP_synth_OSCP/delta_N_sf"/>
</dbReference>
<reference evidence="9" key="1">
    <citation type="submission" date="2020-12" db="EMBL/GenBank/DDBJ databases">
        <title>Metabolic potential, ecology and presence of endohyphal bacteria is reflected in genomic diversity of Mucoromycotina.</title>
        <authorList>
            <person name="Muszewska A."/>
            <person name="Okrasinska A."/>
            <person name="Steczkiewicz K."/>
            <person name="Drgas O."/>
            <person name="Orlowska M."/>
            <person name="Perlinska-Lenart U."/>
            <person name="Aleksandrzak-Piekarczyk T."/>
            <person name="Szatraj K."/>
            <person name="Zielenkiewicz U."/>
            <person name="Pilsyk S."/>
            <person name="Malc E."/>
            <person name="Mieczkowski P."/>
            <person name="Kruszewska J.S."/>
            <person name="Biernat P."/>
            <person name="Pawlowska J."/>
        </authorList>
    </citation>
    <scope>NUCLEOTIDE SEQUENCE</scope>
    <source>
        <strain evidence="9">WA0000051536</strain>
    </source>
</reference>
<dbReference type="OrthoDB" id="1262810at2759"/>
<proteinExistence type="inferred from homology"/>
<evidence type="ECO:0000256" key="6">
    <source>
        <dbReference type="ARBA" id="ARBA00023065"/>
    </source>
</evidence>
<gene>
    <name evidence="9" type="ORF">INT44_008343</name>
</gene>
<comment type="subcellular location">
    <subcellularLocation>
        <location evidence="1">Membrane</location>
    </subcellularLocation>
</comment>
<dbReference type="SUPFAM" id="SSF47928">
    <property type="entry name" value="N-terminal domain of the delta subunit of the F1F0-ATP synthase"/>
    <property type="match status" value="1"/>
</dbReference>
<keyword evidence="5" id="KW-0375">Hydrogen ion transport</keyword>
<dbReference type="GO" id="GO:0016020">
    <property type="term" value="C:membrane"/>
    <property type="evidence" value="ECO:0007669"/>
    <property type="project" value="UniProtKB-SubCell"/>
</dbReference>
<evidence type="ECO:0000256" key="4">
    <source>
        <dbReference type="ARBA" id="ARBA00022448"/>
    </source>
</evidence>
<evidence type="ECO:0000313" key="9">
    <source>
        <dbReference type="EMBL" id="KAG2181528.1"/>
    </source>
</evidence>
<dbReference type="PROSITE" id="PS00389">
    <property type="entry name" value="ATPASE_DELTA"/>
    <property type="match status" value="1"/>
</dbReference>
<sequence>MASQLTRMAFAAPKMARSYATAPHIKAPLTLFGLDGRYATALYTAAAKENVLDTVEKELKQVSSVVAKDKSVQTLLENPTLNRSTKKQGVQQLMKSGKYSKITSNLFETLAENGRLAETQKVIAAYQELMSAHRNELNVVITSAKELDKSTLNKVADALSKGTVAEGKKLIITNKVKPAILGGLTVEFGDKTIDLSVASKVTKLNKLISGMYFIIYCEG</sequence>
<evidence type="ECO:0000256" key="1">
    <source>
        <dbReference type="ARBA" id="ARBA00004370"/>
    </source>
</evidence>
<evidence type="ECO:0000256" key="5">
    <source>
        <dbReference type="ARBA" id="ARBA00022781"/>
    </source>
</evidence>
<evidence type="ECO:0000256" key="8">
    <source>
        <dbReference type="ARBA" id="ARBA00023310"/>
    </source>
</evidence>
<dbReference type="AlphaFoldDB" id="A0A8H7PXA9"/>
<accession>A0A8H7PXA9</accession>
<dbReference type="GO" id="GO:0046933">
    <property type="term" value="F:proton-transporting ATP synthase activity, rotational mechanism"/>
    <property type="evidence" value="ECO:0007669"/>
    <property type="project" value="InterPro"/>
</dbReference>
<keyword evidence="6" id="KW-0406">Ion transport</keyword>
<dbReference type="Pfam" id="PF00213">
    <property type="entry name" value="OSCP"/>
    <property type="match status" value="1"/>
</dbReference>
<dbReference type="Gene3D" id="1.10.520.20">
    <property type="entry name" value="N-terminal domain of the delta subunit of the F1F0-ATP synthase"/>
    <property type="match status" value="1"/>
</dbReference>